<dbReference type="AlphaFoldDB" id="A0AAV1TV49"/>
<reference evidence="1" key="1">
    <citation type="submission" date="2024-01" db="EMBL/GenBank/DDBJ databases">
        <authorList>
            <person name="Webb A."/>
        </authorList>
    </citation>
    <scope>NUCLEOTIDE SEQUENCE</scope>
    <source>
        <strain evidence="1">Pm1</strain>
    </source>
</reference>
<gene>
    <name evidence="1" type="ORF">PM001_LOCUS11349</name>
</gene>
<dbReference type="EMBL" id="CAKLBY020000097">
    <property type="protein sequence ID" value="CAK7926199.1"/>
    <property type="molecule type" value="Genomic_DNA"/>
</dbReference>
<protein>
    <submittedName>
        <fullName evidence="1">Uncharacterized protein</fullName>
    </submittedName>
</protein>
<proteinExistence type="predicted"/>
<name>A0AAV1TV49_9STRA</name>
<sequence length="57" mass="6358">MKSKKKYDTPFKPAHKLTYAVEVVITTGDSFTTCRCMSCEYIGRNAVGVQQQQAQVA</sequence>
<evidence type="ECO:0000313" key="2">
    <source>
        <dbReference type="Proteomes" id="UP001162060"/>
    </source>
</evidence>
<dbReference type="Proteomes" id="UP001162060">
    <property type="component" value="Unassembled WGS sequence"/>
</dbReference>
<evidence type="ECO:0000313" key="1">
    <source>
        <dbReference type="EMBL" id="CAK7926199.1"/>
    </source>
</evidence>
<organism evidence="1 2">
    <name type="scientific">Peronospora matthiolae</name>
    <dbReference type="NCBI Taxonomy" id="2874970"/>
    <lineage>
        <taxon>Eukaryota</taxon>
        <taxon>Sar</taxon>
        <taxon>Stramenopiles</taxon>
        <taxon>Oomycota</taxon>
        <taxon>Peronosporomycetes</taxon>
        <taxon>Peronosporales</taxon>
        <taxon>Peronosporaceae</taxon>
        <taxon>Peronospora</taxon>
    </lineage>
</organism>
<accession>A0AAV1TV49</accession>
<comment type="caution">
    <text evidence="1">The sequence shown here is derived from an EMBL/GenBank/DDBJ whole genome shotgun (WGS) entry which is preliminary data.</text>
</comment>